<dbReference type="PANTHER" id="PTHR43874">
    <property type="entry name" value="TWO-COMPONENT RESPONSE REGULATOR"/>
    <property type="match status" value="1"/>
</dbReference>
<keyword evidence="3" id="KW-0804">Transcription</keyword>
<keyword evidence="2" id="KW-0805">Transcription regulation</keyword>
<dbReference type="AlphaFoldDB" id="A0A9J5ZBF3"/>
<dbReference type="Proteomes" id="UP000824120">
    <property type="component" value="Chromosome 4"/>
</dbReference>
<protein>
    <recommendedName>
        <fullName evidence="6">Response regulatory domain-containing protein</fullName>
    </recommendedName>
</protein>
<dbReference type="EMBL" id="JACXVP010000004">
    <property type="protein sequence ID" value="KAG5610185.1"/>
    <property type="molecule type" value="Genomic_DNA"/>
</dbReference>
<dbReference type="InterPro" id="IPR011006">
    <property type="entry name" value="CheY-like_superfamily"/>
</dbReference>
<dbReference type="GO" id="GO:0009736">
    <property type="term" value="P:cytokinin-activated signaling pathway"/>
    <property type="evidence" value="ECO:0007669"/>
    <property type="project" value="InterPro"/>
</dbReference>
<accession>A0A9J5ZBF3</accession>
<evidence type="ECO:0000256" key="3">
    <source>
        <dbReference type="ARBA" id="ARBA00023163"/>
    </source>
</evidence>
<dbReference type="OrthoDB" id="60033at2759"/>
<sequence length="119" mass="13574">MAMVYASIEHETNINLIVTDYCISRMTGYDLLKRGSSNLNEIPVVIVSSENVLPESRNNYSSNNLIIDSSFVTKPDILCHVLSSCFVYQYRCLEEGAKEFMLEPTKQSDVKKLRCHMTK</sequence>
<evidence type="ECO:0000313" key="4">
    <source>
        <dbReference type="EMBL" id="KAG5610185.1"/>
    </source>
</evidence>
<feature type="non-terminal residue" evidence="4">
    <location>
        <position position="1"/>
    </location>
</feature>
<keyword evidence="1" id="KW-0902">Two-component regulatory system</keyword>
<dbReference type="GO" id="GO:0000160">
    <property type="term" value="P:phosphorelay signal transduction system"/>
    <property type="evidence" value="ECO:0007669"/>
    <property type="project" value="UniProtKB-KW"/>
</dbReference>
<keyword evidence="5" id="KW-1185">Reference proteome</keyword>
<dbReference type="Gene3D" id="3.40.50.2300">
    <property type="match status" value="1"/>
</dbReference>
<dbReference type="InterPro" id="IPR045279">
    <property type="entry name" value="ARR-like"/>
</dbReference>
<evidence type="ECO:0000313" key="5">
    <source>
        <dbReference type="Proteomes" id="UP000824120"/>
    </source>
</evidence>
<proteinExistence type="predicted"/>
<evidence type="ECO:0000256" key="2">
    <source>
        <dbReference type="ARBA" id="ARBA00023015"/>
    </source>
</evidence>
<name>A0A9J5ZBF3_SOLCO</name>
<comment type="caution">
    <text evidence="4">The sequence shown here is derived from an EMBL/GenBank/DDBJ whole genome shotgun (WGS) entry which is preliminary data.</text>
</comment>
<evidence type="ECO:0008006" key="6">
    <source>
        <dbReference type="Google" id="ProtNLM"/>
    </source>
</evidence>
<dbReference type="SUPFAM" id="SSF52172">
    <property type="entry name" value="CheY-like"/>
    <property type="match status" value="1"/>
</dbReference>
<evidence type="ECO:0000256" key="1">
    <source>
        <dbReference type="ARBA" id="ARBA00023012"/>
    </source>
</evidence>
<gene>
    <name evidence="4" type="ORF">H5410_021466</name>
</gene>
<dbReference type="PANTHER" id="PTHR43874:SF106">
    <property type="entry name" value="TWO-COMPONENT RESPONSE REGULATOR ORR4"/>
    <property type="match status" value="1"/>
</dbReference>
<organism evidence="4 5">
    <name type="scientific">Solanum commersonii</name>
    <name type="common">Commerson's wild potato</name>
    <name type="synonym">Commerson's nightshade</name>
    <dbReference type="NCBI Taxonomy" id="4109"/>
    <lineage>
        <taxon>Eukaryota</taxon>
        <taxon>Viridiplantae</taxon>
        <taxon>Streptophyta</taxon>
        <taxon>Embryophyta</taxon>
        <taxon>Tracheophyta</taxon>
        <taxon>Spermatophyta</taxon>
        <taxon>Magnoliopsida</taxon>
        <taxon>eudicotyledons</taxon>
        <taxon>Gunneridae</taxon>
        <taxon>Pentapetalae</taxon>
        <taxon>asterids</taxon>
        <taxon>lamiids</taxon>
        <taxon>Solanales</taxon>
        <taxon>Solanaceae</taxon>
        <taxon>Solanoideae</taxon>
        <taxon>Solaneae</taxon>
        <taxon>Solanum</taxon>
    </lineage>
</organism>
<reference evidence="4 5" key="1">
    <citation type="submission" date="2020-09" db="EMBL/GenBank/DDBJ databases">
        <title>De no assembly of potato wild relative species, Solanum commersonii.</title>
        <authorList>
            <person name="Cho K."/>
        </authorList>
    </citation>
    <scope>NUCLEOTIDE SEQUENCE [LARGE SCALE GENOMIC DNA]</scope>
    <source>
        <strain evidence="4">LZ3.2</strain>
        <tissue evidence="4">Leaf</tissue>
    </source>
</reference>